<dbReference type="Proteomes" id="UP000297403">
    <property type="component" value="Unassembled WGS sequence"/>
</dbReference>
<sequence>MKITPTLPRPRDPKAGTMSNHIARNPRRNGRSTTGRLGVLAAAGVILASVLVPVGASAAPASPDGLSEATAAASCWEIKQVTPAAPSGVYWLNTPLLGSAGQFYCDQDTTGGGWVLVGRGRSGWSESDEGQGAAAEVRSTITGQAAFAPKQLSSVVIGALLNGQSVKSLPDGIRLRRAADIAGTTWQESTFTFSSPRDEWSWMFNNEQRVASWRIGTLSGTGGQTSAFGSGTALNRIETVTGANQGWQPGFGFGTAARGSSDAASYLWAPSATAGNPRPFTQVYLRPQLLSSAIYSAIPDAGTAKYQKAGSAESFAKPTVWGVSGLGAGPNSVEGSNEVSAFAEGNGVVYVGGNFLTVQKTSAGASQVAQPYLAAFDVKTGEFISSFRPTFDKQVKALAVLPDGRIAAGGYFTQVNGAARAGLVVLDPATGATSTTFTTTLINNLSGGVPIVRALDVQDNLLYVGGTFTHMTGGSATSPVYIRAAGRVSVTDGTPDRTWNPEFNGTVMALDASPKKDRVYFAGYFTASKTTAAVKGAALNAADASVVPWTIDFSSTANYQQAVKEVGDKVWIGGSEHMLYSYDRTGMTETSTNVGKSGGDFQAISSDGTTVYGGCHCFYTNYAGARRWPSVGTGWTRATKISSAGAWDNVTGKPISTFSPMVSQRNGAGAWALFNDSTGVTWFGGDYEASVKSNFAKQWSGGFVRFAQNDTQAPSAPSGLSVTPSGANDVLKWSGSTDNRAGLSYQVLRDDRVVATTGSLTVTLPAAAVGTKYFVRAADSAGNWSASTPATVVAAAPAPEPQPVTTTFVNTGATWAYSFGATAPPAGWQAPEYDSSTWSTGAAPLGWGQALLGTTLTSPDPKPLTSYYRKSFDVADATKVATMTLTTRADDGIVAYVNGVEVLRKNINAGAVTSTTYATVAVSASTAVANPVTVSVPGSALRTGANVIAVEVHSNYKSTPSHSFELSAVGQ</sequence>
<organism evidence="2 3">
    <name type="scientific">Cryobacterium shii</name>
    <dbReference type="NCBI Taxonomy" id="1259235"/>
    <lineage>
        <taxon>Bacteria</taxon>
        <taxon>Bacillati</taxon>
        <taxon>Actinomycetota</taxon>
        <taxon>Actinomycetes</taxon>
        <taxon>Micrococcales</taxon>
        <taxon>Microbacteriaceae</taxon>
        <taxon>Cryobacterium</taxon>
    </lineage>
</organism>
<dbReference type="SUPFAM" id="SSF56496">
    <property type="entry name" value="Fibrinogen C-terminal domain-like"/>
    <property type="match status" value="1"/>
</dbReference>
<accession>A0AAQ2HF99</accession>
<evidence type="ECO:0008006" key="4">
    <source>
        <dbReference type="Google" id="ProtNLM"/>
    </source>
</evidence>
<dbReference type="SUPFAM" id="SSF50998">
    <property type="entry name" value="Quinoprotein alcohol dehydrogenase-like"/>
    <property type="match status" value="1"/>
</dbReference>
<dbReference type="InterPro" id="IPR013783">
    <property type="entry name" value="Ig-like_fold"/>
</dbReference>
<dbReference type="InterPro" id="IPR014716">
    <property type="entry name" value="Fibrinogen_a/b/g_C_1"/>
</dbReference>
<evidence type="ECO:0000256" key="1">
    <source>
        <dbReference type="SAM" id="MobiDB-lite"/>
    </source>
</evidence>
<dbReference type="AlphaFoldDB" id="A0AAQ2HF99"/>
<dbReference type="Gene3D" id="2.60.40.10">
    <property type="entry name" value="Immunoglobulins"/>
    <property type="match status" value="1"/>
</dbReference>
<proteinExistence type="predicted"/>
<reference evidence="2 3" key="1">
    <citation type="submission" date="2019-03" db="EMBL/GenBank/DDBJ databases">
        <title>Genomics of glacier-inhabiting Cryobacterium strains.</title>
        <authorList>
            <person name="Liu Q."/>
            <person name="Xin Y.-H."/>
        </authorList>
    </citation>
    <scope>NUCLEOTIDE SEQUENCE [LARGE SCALE GENOMIC DNA]</scope>
    <source>
        <strain evidence="3">TMT1-22</strain>
    </source>
</reference>
<dbReference type="InterPro" id="IPR008979">
    <property type="entry name" value="Galactose-bd-like_sf"/>
</dbReference>
<dbReference type="EMBL" id="SOFY01000049">
    <property type="protein sequence ID" value="TFC46643.1"/>
    <property type="molecule type" value="Genomic_DNA"/>
</dbReference>
<feature type="region of interest" description="Disordered" evidence="1">
    <location>
        <begin position="1"/>
        <end position="34"/>
    </location>
</feature>
<dbReference type="Gene3D" id="2.60.120.260">
    <property type="entry name" value="Galactose-binding domain-like"/>
    <property type="match status" value="1"/>
</dbReference>
<protein>
    <recommendedName>
        <fullName evidence="4">Fibrinogen C-terminal domain-containing protein</fullName>
    </recommendedName>
</protein>
<comment type="caution">
    <text evidence="2">The sequence shown here is derived from an EMBL/GenBank/DDBJ whole genome shotgun (WGS) entry which is preliminary data.</text>
</comment>
<dbReference type="GO" id="GO:0005975">
    <property type="term" value="P:carbohydrate metabolic process"/>
    <property type="evidence" value="ECO:0007669"/>
    <property type="project" value="UniProtKB-ARBA"/>
</dbReference>
<evidence type="ECO:0000313" key="2">
    <source>
        <dbReference type="EMBL" id="TFC46643.1"/>
    </source>
</evidence>
<gene>
    <name evidence="2" type="ORF">E3O49_09520</name>
</gene>
<dbReference type="SUPFAM" id="SSF49785">
    <property type="entry name" value="Galactose-binding domain-like"/>
    <property type="match status" value="1"/>
</dbReference>
<dbReference type="Gene3D" id="3.90.215.10">
    <property type="entry name" value="Gamma Fibrinogen, chain A, domain 1"/>
    <property type="match status" value="1"/>
</dbReference>
<dbReference type="RefSeq" id="WP_134451420.1">
    <property type="nucleotide sequence ID" value="NZ_SOFY01000049.1"/>
</dbReference>
<name>A0AAQ2HF99_9MICO</name>
<keyword evidence="3" id="KW-1185">Reference proteome</keyword>
<dbReference type="InterPro" id="IPR036056">
    <property type="entry name" value="Fibrinogen-like_C"/>
</dbReference>
<dbReference type="InterPro" id="IPR011047">
    <property type="entry name" value="Quinoprotein_ADH-like_sf"/>
</dbReference>
<evidence type="ECO:0000313" key="3">
    <source>
        <dbReference type="Proteomes" id="UP000297403"/>
    </source>
</evidence>
<dbReference type="NCBIfam" id="NF040941">
    <property type="entry name" value="GGGWT_bact"/>
    <property type="match status" value="1"/>
</dbReference>